<proteinExistence type="predicted"/>
<feature type="region of interest" description="Disordered" evidence="1">
    <location>
        <begin position="47"/>
        <end position="87"/>
    </location>
</feature>
<accession>A0ABN9PPT0</accession>
<dbReference type="Proteomes" id="UP001189429">
    <property type="component" value="Unassembled WGS sequence"/>
</dbReference>
<dbReference type="EMBL" id="CAUYUJ010001228">
    <property type="protein sequence ID" value="CAK0794924.1"/>
    <property type="molecule type" value="Genomic_DNA"/>
</dbReference>
<comment type="caution">
    <text evidence="2">The sequence shown here is derived from an EMBL/GenBank/DDBJ whole genome shotgun (WGS) entry which is preliminary data.</text>
</comment>
<name>A0ABN9PPT0_9DINO</name>
<reference evidence="2" key="1">
    <citation type="submission" date="2023-10" db="EMBL/GenBank/DDBJ databases">
        <authorList>
            <person name="Chen Y."/>
            <person name="Shah S."/>
            <person name="Dougan E. K."/>
            <person name="Thang M."/>
            <person name="Chan C."/>
        </authorList>
    </citation>
    <scope>NUCLEOTIDE SEQUENCE [LARGE SCALE GENOMIC DNA]</scope>
</reference>
<evidence type="ECO:0000313" key="3">
    <source>
        <dbReference type="Proteomes" id="UP001189429"/>
    </source>
</evidence>
<feature type="region of interest" description="Disordered" evidence="1">
    <location>
        <begin position="1"/>
        <end position="32"/>
    </location>
</feature>
<evidence type="ECO:0000313" key="2">
    <source>
        <dbReference type="EMBL" id="CAK0794924.1"/>
    </source>
</evidence>
<gene>
    <name evidence="2" type="ORF">PCOR1329_LOCUS4759</name>
</gene>
<sequence length="129" mass="13882">MPFALLREQTQTDPRARPAPARGEPPLRGWAAPWRPCEASALQSVHNEASHGLGRAARPGPPQRKKKTPQRYRAVHKGGGAGSGPLPGATVCTSASHGGDPICLNQATKTRKIYNSARLRSTTMKKNDR</sequence>
<evidence type="ECO:0000256" key="1">
    <source>
        <dbReference type="SAM" id="MobiDB-lite"/>
    </source>
</evidence>
<protein>
    <submittedName>
        <fullName evidence="2">Uncharacterized protein</fullName>
    </submittedName>
</protein>
<feature type="compositionally biased region" description="Basic residues" evidence="1">
    <location>
        <begin position="63"/>
        <end position="76"/>
    </location>
</feature>
<keyword evidence="3" id="KW-1185">Reference proteome</keyword>
<organism evidence="2 3">
    <name type="scientific">Prorocentrum cordatum</name>
    <dbReference type="NCBI Taxonomy" id="2364126"/>
    <lineage>
        <taxon>Eukaryota</taxon>
        <taxon>Sar</taxon>
        <taxon>Alveolata</taxon>
        <taxon>Dinophyceae</taxon>
        <taxon>Prorocentrales</taxon>
        <taxon>Prorocentraceae</taxon>
        <taxon>Prorocentrum</taxon>
    </lineage>
</organism>